<keyword evidence="1" id="KW-0812">Transmembrane</keyword>
<protein>
    <recommendedName>
        <fullName evidence="4">Integral membrane protein</fullName>
    </recommendedName>
</protein>
<comment type="caution">
    <text evidence="2">The sequence shown here is derived from an EMBL/GenBank/DDBJ whole genome shotgun (WGS) entry which is preliminary data.</text>
</comment>
<evidence type="ECO:0000256" key="1">
    <source>
        <dbReference type="SAM" id="Phobius"/>
    </source>
</evidence>
<dbReference type="Proteomes" id="UP001596122">
    <property type="component" value="Unassembled WGS sequence"/>
</dbReference>
<evidence type="ECO:0000313" key="2">
    <source>
        <dbReference type="EMBL" id="MFC5379713.1"/>
    </source>
</evidence>
<name>A0ABW0GJN3_9MICO</name>
<evidence type="ECO:0008006" key="4">
    <source>
        <dbReference type="Google" id="ProtNLM"/>
    </source>
</evidence>
<gene>
    <name evidence="2" type="ORF">ACFPJ6_02810</name>
</gene>
<feature type="transmembrane region" description="Helical" evidence="1">
    <location>
        <begin position="95"/>
        <end position="115"/>
    </location>
</feature>
<dbReference type="RefSeq" id="WP_340268941.1">
    <property type="nucleotide sequence ID" value="NZ_JBBEOG010000003.1"/>
</dbReference>
<dbReference type="EMBL" id="JBHSLD010000004">
    <property type="protein sequence ID" value="MFC5379713.1"/>
    <property type="molecule type" value="Genomic_DNA"/>
</dbReference>
<keyword evidence="1" id="KW-1133">Transmembrane helix</keyword>
<feature type="transmembrane region" description="Helical" evidence="1">
    <location>
        <begin position="69"/>
        <end position="89"/>
    </location>
</feature>
<feature type="transmembrane region" description="Helical" evidence="1">
    <location>
        <begin position="33"/>
        <end position="57"/>
    </location>
</feature>
<evidence type="ECO:0000313" key="3">
    <source>
        <dbReference type="Proteomes" id="UP001596122"/>
    </source>
</evidence>
<proteinExistence type="predicted"/>
<keyword evidence="3" id="KW-1185">Reference proteome</keyword>
<accession>A0ABW0GJN3</accession>
<sequence length="130" mass="13545">MIDPVVAVLVAVSAVVAVWAVRAARRDRPPSRRLLQVTAGVEVVLVVQAVVAVVGMVRGVGPEGSTVLFVSYLVTAVMVLPLALLWALVAEPDRWSSAVVAVAAFTVGVMVIRLWDLWVGGVQIGAPPGA</sequence>
<organism evidence="2 3">
    <name type="scientific">Aquipuribacter nitratireducens</name>
    <dbReference type="NCBI Taxonomy" id="650104"/>
    <lineage>
        <taxon>Bacteria</taxon>
        <taxon>Bacillati</taxon>
        <taxon>Actinomycetota</taxon>
        <taxon>Actinomycetes</taxon>
        <taxon>Micrococcales</taxon>
        <taxon>Intrasporangiaceae</taxon>
        <taxon>Aquipuribacter</taxon>
    </lineage>
</organism>
<keyword evidence="1" id="KW-0472">Membrane</keyword>
<reference evidence="3" key="1">
    <citation type="journal article" date="2019" name="Int. J. Syst. Evol. Microbiol.">
        <title>The Global Catalogue of Microorganisms (GCM) 10K type strain sequencing project: providing services to taxonomists for standard genome sequencing and annotation.</title>
        <authorList>
            <consortium name="The Broad Institute Genomics Platform"/>
            <consortium name="The Broad Institute Genome Sequencing Center for Infectious Disease"/>
            <person name="Wu L."/>
            <person name="Ma J."/>
        </authorList>
    </citation>
    <scope>NUCLEOTIDE SEQUENCE [LARGE SCALE GENOMIC DNA]</scope>
    <source>
        <strain evidence="3">CCUG 43114</strain>
    </source>
</reference>